<organism evidence="2 3">
    <name type="scientific">Mycobacterium asiaticum</name>
    <dbReference type="NCBI Taxonomy" id="1790"/>
    <lineage>
        <taxon>Bacteria</taxon>
        <taxon>Bacillati</taxon>
        <taxon>Actinomycetota</taxon>
        <taxon>Actinomycetes</taxon>
        <taxon>Mycobacteriales</taxon>
        <taxon>Mycobacteriaceae</taxon>
        <taxon>Mycobacterium</taxon>
    </lineage>
</organism>
<dbReference type="GeneID" id="61215267"/>
<dbReference type="OrthoDB" id="5118809at2"/>
<evidence type="ECO:0000313" key="2">
    <source>
        <dbReference type="EMBL" id="OBJ84328.1"/>
    </source>
</evidence>
<dbReference type="Gene3D" id="3.10.50.30">
    <property type="entry name" value="Transcription elongation factor, GreA/GreB, C-terminal domain"/>
    <property type="match status" value="1"/>
</dbReference>
<comment type="caution">
    <text evidence="2">The sequence shown here is derived from an EMBL/GenBank/DDBJ whole genome shotgun (WGS) entry which is preliminary data.</text>
</comment>
<protein>
    <recommendedName>
        <fullName evidence="1">Transcription elongation factor GreA/GreB C-terminal domain-containing protein</fullName>
    </recommendedName>
</protein>
<evidence type="ECO:0000313" key="3">
    <source>
        <dbReference type="Proteomes" id="UP000093925"/>
    </source>
</evidence>
<dbReference type="Proteomes" id="UP000093925">
    <property type="component" value="Unassembled WGS sequence"/>
</dbReference>
<name>A0A1A3KIV0_MYCAS</name>
<dbReference type="AlphaFoldDB" id="A0A1A3KIV0"/>
<reference evidence="2 3" key="1">
    <citation type="submission" date="2016-06" db="EMBL/GenBank/DDBJ databases">
        <authorList>
            <person name="Kjaerup R.B."/>
            <person name="Dalgaard T.S."/>
            <person name="Juul-Madsen H.R."/>
        </authorList>
    </citation>
    <scope>NUCLEOTIDE SEQUENCE [LARGE SCALE GENOMIC DNA]</scope>
    <source>
        <strain evidence="2 3">1276495.2</strain>
    </source>
</reference>
<gene>
    <name evidence="2" type="ORF">A5640_16515</name>
</gene>
<dbReference type="InterPro" id="IPR001437">
    <property type="entry name" value="Tscrpt_elong_fac_GreA/B_C"/>
</dbReference>
<dbReference type="GO" id="GO:0032784">
    <property type="term" value="P:regulation of DNA-templated transcription elongation"/>
    <property type="evidence" value="ECO:0007669"/>
    <property type="project" value="InterPro"/>
</dbReference>
<sequence length="89" mass="9515">MTAAQRVPAQTEVAEPGTVLTVRYDRSGRTETFMLGGYGACDTDRKLYPLRSPIGRAIVGARPGDQRQVVLSGSEPIPVTLIDVDVGGR</sequence>
<proteinExistence type="predicted"/>
<dbReference type="EMBL" id="LZLM01000086">
    <property type="protein sequence ID" value="OBJ84328.1"/>
    <property type="molecule type" value="Genomic_DNA"/>
</dbReference>
<dbReference type="Pfam" id="PF01272">
    <property type="entry name" value="GreA_GreB"/>
    <property type="match status" value="1"/>
</dbReference>
<dbReference type="RefSeq" id="WP_080697155.1">
    <property type="nucleotide sequence ID" value="NZ_LZKS01000008.1"/>
</dbReference>
<accession>A0A1A3KIV0</accession>
<dbReference type="GO" id="GO:0003677">
    <property type="term" value="F:DNA binding"/>
    <property type="evidence" value="ECO:0007669"/>
    <property type="project" value="InterPro"/>
</dbReference>
<feature type="domain" description="Transcription elongation factor GreA/GreB C-terminal" evidence="1">
    <location>
        <begin position="11"/>
        <end position="84"/>
    </location>
</feature>
<dbReference type="SUPFAM" id="SSF54534">
    <property type="entry name" value="FKBP-like"/>
    <property type="match status" value="1"/>
</dbReference>
<evidence type="ECO:0000259" key="1">
    <source>
        <dbReference type="Pfam" id="PF01272"/>
    </source>
</evidence>
<dbReference type="InterPro" id="IPR036953">
    <property type="entry name" value="GreA/GreB_C_sf"/>
</dbReference>